<organism evidence="1 3">
    <name type="scientific">Thermomonas carbonis</name>
    <dbReference type="NCBI Taxonomy" id="1463158"/>
    <lineage>
        <taxon>Bacteria</taxon>
        <taxon>Pseudomonadati</taxon>
        <taxon>Pseudomonadota</taxon>
        <taxon>Gammaproteobacteria</taxon>
        <taxon>Lysobacterales</taxon>
        <taxon>Lysobacteraceae</taxon>
        <taxon>Thermomonas</taxon>
    </lineage>
</organism>
<dbReference type="Proteomes" id="UP000515804">
    <property type="component" value="Chromosome"/>
</dbReference>
<proteinExistence type="predicted"/>
<dbReference type="AlphaFoldDB" id="A0A7G9SNG6"/>
<dbReference type="EMBL" id="CP060719">
    <property type="protein sequence ID" value="QNN69391.1"/>
    <property type="molecule type" value="Genomic_DNA"/>
</dbReference>
<evidence type="ECO:0000313" key="2">
    <source>
        <dbReference type="EMBL" id="QNN69412.1"/>
    </source>
</evidence>
<sequence length="126" mass="13949">MDEELQQLVKACVDAFPRNGLTDGAVDAFCLKHGAVPEDFPELLAKHVAVEFSYGEIGYGAAACTMDCLAVYVGIEFSGLPFEIYQAFDSGAYRRENMPAAVIPWQQYTLPAVMEILERERLLPRA</sequence>
<dbReference type="KEGG" id="tcn:H9L16_12105"/>
<keyword evidence="3" id="KW-1185">Reference proteome</keyword>
<dbReference type="EMBL" id="CP060719">
    <property type="protein sequence ID" value="QNN69412.1"/>
    <property type="molecule type" value="Genomic_DNA"/>
</dbReference>
<accession>A0A7G9SNG6</accession>
<protein>
    <submittedName>
        <fullName evidence="1">Uncharacterized protein</fullName>
    </submittedName>
</protein>
<reference evidence="1 3" key="1">
    <citation type="submission" date="2020-08" db="EMBL/GenBank/DDBJ databases">
        <title>Genome sequence of Thermomonas carbonis KCTC 42013T.</title>
        <authorList>
            <person name="Hyun D.-W."/>
            <person name="Bae J.-W."/>
        </authorList>
    </citation>
    <scope>NUCLEOTIDE SEQUENCE [LARGE SCALE GENOMIC DNA]</scope>
    <source>
        <strain evidence="1 3">KCTC 42013</strain>
    </source>
</reference>
<evidence type="ECO:0000313" key="1">
    <source>
        <dbReference type="EMBL" id="QNN69391.1"/>
    </source>
</evidence>
<evidence type="ECO:0000313" key="3">
    <source>
        <dbReference type="Proteomes" id="UP000515804"/>
    </source>
</evidence>
<dbReference type="KEGG" id="tcn:H9L16_12000"/>
<dbReference type="RefSeq" id="WP_187551912.1">
    <property type="nucleotide sequence ID" value="NZ_CP060719.1"/>
</dbReference>
<gene>
    <name evidence="1" type="ORF">H9L16_12000</name>
    <name evidence="2" type="ORF">H9L16_12105</name>
</gene>
<name>A0A7G9SNG6_9GAMM</name>